<protein>
    <submittedName>
        <fullName evidence="10">ABC transporter permease</fullName>
    </submittedName>
</protein>
<comment type="caution">
    <text evidence="10">The sequence shown here is derived from an EMBL/GenBank/DDBJ whole genome shotgun (WGS) entry which is preliminary data.</text>
</comment>
<dbReference type="GO" id="GO:0022857">
    <property type="term" value="F:transmembrane transporter activity"/>
    <property type="evidence" value="ECO:0007669"/>
    <property type="project" value="TreeGrafter"/>
</dbReference>
<evidence type="ECO:0000259" key="8">
    <source>
        <dbReference type="Pfam" id="PF02687"/>
    </source>
</evidence>
<evidence type="ECO:0000256" key="7">
    <source>
        <dbReference type="SAM" id="Phobius"/>
    </source>
</evidence>
<evidence type="ECO:0000256" key="4">
    <source>
        <dbReference type="ARBA" id="ARBA00022989"/>
    </source>
</evidence>
<feature type="domain" description="MacB-like periplasmic core" evidence="9">
    <location>
        <begin position="19"/>
        <end position="244"/>
    </location>
</feature>
<dbReference type="GO" id="GO:0005886">
    <property type="term" value="C:plasma membrane"/>
    <property type="evidence" value="ECO:0007669"/>
    <property type="project" value="UniProtKB-SubCell"/>
</dbReference>
<comment type="subcellular location">
    <subcellularLocation>
        <location evidence="1">Cell membrane</location>
        <topology evidence="1">Multi-pass membrane protein</topology>
    </subcellularLocation>
</comment>
<gene>
    <name evidence="10" type="ORF">H9849_03605</name>
</gene>
<evidence type="ECO:0000256" key="1">
    <source>
        <dbReference type="ARBA" id="ARBA00004651"/>
    </source>
</evidence>
<feature type="transmembrane region" description="Helical" evidence="7">
    <location>
        <begin position="340"/>
        <end position="366"/>
    </location>
</feature>
<dbReference type="InterPro" id="IPR025857">
    <property type="entry name" value="MacB_PCD"/>
</dbReference>
<keyword evidence="2" id="KW-1003">Cell membrane</keyword>
<keyword evidence="5 7" id="KW-0472">Membrane</keyword>
<dbReference type="PANTHER" id="PTHR30572">
    <property type="entry name" value="MEMBRANE COMPONENT OF TRANSPORTER-RELATED"/>
    <property type="match status" value="1"/>
</dbReference>
<feature type="domain" description="ABC3 transporter permease C-terminal" evidence="8">
    <location>
        <begin position="302"/>
        <end position="412"/>
    </location>
</feature>
<reference evidence="10" key="1">
    <citation type="journal article" date="2021" name="PeerJ">
        <title>Extensive microbial diversity within the chicken gut microbiome revealed by metagenomics and culture.</title>
        <authorList>
            <person name="Gilroy R."/>
            <person name="Ravi A."/>
            <person name="Getino M."/>
            <person name="Pursley I."/>
            <person name="Horton D.L."/>
            <person name="Alikhan N.F."/>
            <person name="Baker D."/>
            <person name="Gharbi K."/>
            <person name="Hall N."/>
            <person name="Watson M."/>
            <person name="Adriaenssens E.M."/>
            <person name="Foster-Nyarko E."/>
            <person name="Jarju S."/>
            <person name="Secka A."/>
            <person name="Antonio M."/>
            <person name="Oren A."/>
            <person name="Chaudhuri R.R."/>
            <person name="La Ragione R."/>
            <person name="Hildebrand F."/>
            <person name="Pallen M.J."/>
        </authorList>
    </citation>
    <scope>NUCLEOTIDE SEQUENCE</scope>
    <source>
        <strain evidence="10">ChiSxjej3B15-1167</strain>
    </source>
</reference>
<dbReference type="AlphaFoldDB" id="A0A9D2BDJ2"/>
<evidence type="ECO:0000256" key="6">
    <source>
        <dbReference type="ARBA" id="ARBA00038076"/>
    </source>
</evidence>
<evidence type="ECO:0000256" key="2">
    <source>
        <dbReference type="ARBA" id="ARBA00022475"/>
    </source>
</evidence>
<sequence length="419" mass="45751">MLENIRLSFQGIWGHKLRSLLTTLGIIIGIAAIIAIVSTIQGTNEQIRKNLIGSGTNTVNVRLVESGDWDYDMAYSSIPTGIPVLSAQTREDLNDIDHVEDASLYTVRTAVDYIFYNDTVLQGGELIGADSHYLNTCGYVMTKGRSFTESDYTKFRKVAVIDTTAAESLFEEKEPVGKTIDIQGEPFIVIGVIEESSEFEPVIETVEDYYNYVYDDASSSGRVIIPDTVWNIVGQYDEPQNVRLLADSTDAMSEVGRAAAKLLNDSVTNEDIKYSAEDIMQQAQQNEQLSESTNQQLIWTASISLLVGGIGVMNIMLVSVTERTREIGLKKAIGARKHKILAQFLTEAAVLTSLGGILGTITGIIFAEAISRISNVPVAISIPAVIIAIVFSMLIGIIFGFFPAVKAANLDPIVALRHE</sequence>
<comment type="similarity">
    <text evidence="6">Belongs to the ABC-4 integral membrane protein family.</text>
</comment>
<dbReference type="Proteomes" id="UP000886805">
    <property type="component" value="Unassembled WGS sequence"/>
</dbReference>
<accession>A0A9D2BDJ2</accession>
<reference evidence="10" key="2">
    <citation type="submission" date="2021-04" db="EMBL/GenBank/DDBJ databases">
        <authorList>
            <person name="Gilroy R."/>
        </authorList>
    </citation>
    <scope>NUCLEOTIDE SEQUENCE</scope>
    <source>
        <strain evidence="10">ChiSxjej3B15-1167</strain>
    </source>
</reference>
<proteinExistence type="inferred from homology"/>
<dbReference type="Pfam" id="PF12704">
    <property type="entry name" value="MacB_PCD"/>
    <property type="match status" value="1"/>
</dbReference>
<dbReference type="Pfam" id="PF02687">
    <property type="entry name" value="FtsX"/>
    <property type="match status" value="1"/>
</dbReference>
<evidence type="ECO:0000259" key="9">
    <source>
        <dbReference type="Pfam" id="PF12704"/>
    </source>
</evidence>
<dbReference type="PANTHER" id="PTHR30572:SF4">
    <property type="entry name" value="ABC TRANSPORTER PERMEASE YTRF"/>
    <property type="match status" value="1"/>
</dbReference>
<dbReference type="InterPro" id="IPR003838">
    <property type="entry name" value="ABC3_permease_C"/>
</dbReference>
<evidence type="ECO:0000256" key="3">
    <source>
        <dbReference type="ARBA" id="ARBA00022692"/>
    </source>
</evidence>
<dbReference type="EMBL" id="DXEQ01000103">
    <property type="protein sequence ID" value="HIX72088.1"/>
    <property type="molecule type" value="Genomic_DNA"/>
</dbReference>
<dbReference type="InterPro" id="IPR050250">
    <property type="entry name" value="Macrolide_Exporter_MacB"/>
</dbReference>
<keyword evidence="3 7" id="KW-0812">Transmembrane</keyword>
<feature type="transmembrane region" description="Helical" evidence="7">
    <location>
        <begin position="378"/>
        <end position="402"/>
    </location>
</feature>
<feature type="transmembrane region" description="Helical" evidence="7">
    <location>
        <begin position="20"/>
        <end position="40"/>
    </location>
</feature>
<keyword evidence="4 7" id="KW-1133">Transmembrane helix</keyword>
<evidence type="ECO:0000313" key="10">
    <source>
        <dbReference type="EMBL" id="HIX72088.1"/>
    </source>
</evidence>
<name>A0A9D2BDJ2_9FIRM</name>
<organism evidence="10 11">
    <name type="scientific">Candidatus Anaerobutyricum stercoripullorum</name>
    <dbReference type="NCBI Taxonomy" id="2838456"/>
    <lineage>
        <taxon>Bacteria</taxon>
        <taxon>Bacillati</taxon>
        <taxon>Bacillota</taxon>
        <taxon>Clostridia</taxon>
        <taxon>Lachnospirales</taxon>
        <taxon>Lachnospiraceae</taxon>
        <taxon>Anaerobutyricum</taxon>
    </lineage>
</organism>
<evidence type="ECO:0000313" key="11">
    <source>
        <dbReference type="Proteomes" id="UP000886805"/>
    </source>
</evidence>
<evidence type="ECO:0000256" key="5">
    <source>
        <dbReference type="ARBA" id="ARBA00023136"/>
    </source>
</evidence>
<feature type="transmembrane region" description="Helical" evidence="7">
    <location>
        <begin position="297"/>
        <end position="320"/>
    </location>
</feature>